<organism evidence="3 4">
    <name type="scientific">Sphingomonas tagetis</name>
    <dbReference type="NCBI Taxonomy" id="2949092"/>
    <lineage>
        <taxon>Bacteria</taxon>
        <taxon>Pseudomonadati</taxon>
        <taxon>Pseudomonadota</taxon>
        <taxon>Alphaproteobacteria</taxon>
        <taxon>Sphingomonadales</taxon>
        <taxon>Sphingomonadaceae</taxon>
        <taxon>Sphingomonas</taxon>
    </lineage>
</organism>
<proteinExistence type="predicted"/>
<accession>A0A9X2HEM0</accession>
<evidence type="ECO:0000259" key="2">
    <source>
        <dbReference type="Pfam" id="PF10077"/>
    </source>
</evidence>
<dbReference type="Proteomes" id="UP001139451">
    <property type="component" value="Unassembled WGS sequence"/>
</dbReference>
<feature type="chain" id="PRO_5040759996" evidence="1">
    <location>
        <begin position="21"/>
        <end position="157"/>
    </location>
</feature>
<evidence type="ECO:0000313" key="4">
    <source>
        <dbReference type="Proteomes" id="UP001139451"/>
    </source>
</evidence>
<sequence length="157" mass="16909">MPCLFALALCAMAPVLPAQAKKHDPIVDIAKGKPEMAAAIRKARAGLPGFWQRAAAPGPGESYFLIKFDLVPGEVDEYIWAQVITRAGGATTARLVNRPRAPGYAKGQEVQVTDAQVIDWSYVKDDVRVMGAETTRALLAMVPPAEAAALRRSHGWD</sequence>
<evidence type="ECO:0000313" key="3">
    <source>
        <dbReference type="EMBL" id="MCP3729413.1"/>
    </source>
</evidence>
<keyword evidence="1" id="KW-0732">Signal</keyword>
<dbReference type="AlphaFoldDB" id="A0A9X2HEM0"/>
<protein>
    <submittedName>
        <fullName evidence="3">DUF2314 domain-containing protein</fullName>
    </submittedName>
</protein>
<reference evidence="3" key="1">
    <citation type="submission" date="2022-05" db="EMBL/GenBank/DDBJ databases">
        <title>Sphingomonas sp. strain MG17 Genome sequencing and assembly.</title>
        <authorList>
            <person name="Kim I."/>
        </authorList>
    </citation>
    <scope>NUCLEOTIDE SEQUENCE</scope>
    <source>
        <strain evidence="3">MG17</strain>
    </source>
</reference>
<name>A0A9X2HEM0_9SPHN</name>
<gene>
    <name evidence="3" type="ORF">M9978_03135</name>
</gene>
<feature type="domain" description="DUF2314" evidence="2">
    <location>
        <begin position="34"/>
        <end position="155"/>
    </location>
</feature>
<feature type="signal peptide" evidence="1">
    <location>
        <begin position="1"/>
        <end position="20"/>
    </location>
</feature>
<evidence type="ECO:0000256" key="1">
    <source>
        <dbReference type="SAM" id="SignalP"/>
    </source>
</evidence>
<dbReference type="InterPro" id="IPR018756">
    <property type="entry name" value="DUF2314"/>
</dbReference>
<keyword evidence="4" id="KW-1185">Reference proteome</keyword>
<comment type="caution">
    <text evidence="3">The sequence shown here is derived from an EMBL/GenBank/DDBJ whole genome shotgun (WGS) entry which is preliminary data.</text>
</comment>
<dbReference type="EMBL" id="JAMLDX010000002">
    <property type="protein sequence ID" value="MCP3729413.1"/>
    <property type="molecule type" value="Genomic_DNA"/>
</dbReference>
<dbReference type="Pfam" id="PF10077">
    <property type="entry name" value="DUF2314"/>
    <property type="match status" value="1"/>
</dbReference>